<proteinExistence type="predicted"/>
<dbReference type="Proteomes" id="UP000638560">
    <property type="component" value="Unassembled WGS sequence"/>
</dbReference>
<gene>
    <name evidence="2" type="ORF">I0C86_41720</name>
</gene>
<sequence length="111" mass="12847">MTVQTDTRAVAGFDPSTDWFTPIQVAKMFGLPYEAVLERCKTGQFPATRRGQGRRRYHFRFNLDHIERIRKILADGDPVPAQPQPEPVNPLQEAIEATRRRLNRHPGPRKR</sequence>
<evidence type="ECO:0000313" key="3">
    <source>
        <dbReference type="Proteomes" id="UP000638560"/>
    </source>
</evidence>
<accession>A0ABS0HA76</accession>
<name>A0ABS0HA76_9ACTN</name>
<feature type="compositionally biased region" description="Basic residues" evidence="1">
    <location>
        <begin position="100"/>
        <end position="111"/>
    </location>
</feature>
<protein>
    <submittedName>
        <fullName evidence="2">Uncharacterized protein</fullName>
    </submittedName>
</protein>
<evidence type="ECO:0000313" key="2">
    <source>
        <dbReference type="EMBL" id="MBF9135373.1"/>
    </source>
</evidence>
<dbReference type="RefSeq" id="WP_196206826.1">
    <property type="nucleotide sequence ID" value="NZ_JADPUN010000422.1"/>
</dbReference>
<evidence type="ECO:0000256" key="1">
    <source>
        <dbReference type="SAM" id="MobiDB-lite"/>
    </source>
</evidence>
<comment type="caution">
    <text evidence="2">The sequence shown here is derived from an EMBL/GenBank/DDBJ whole genome shotgun (WGS) entry which is preliminary data.</text>
</comment>
<feature type="region of interest" description="Disordered" evidence="1">
    <location>
        <begin position="76"/>
        <end position="111"/>
    </location>
</feature>
<dbReference type="EMBL" id="JADPUN010000422">
    <property type="protein sequence ID" value="MBF9135373.1"/>
    <property type="molecule type" value="Genomic_DNA"/>
</dbReference>
<organism evidence="2 3">
    <name type="scientific">Plantactinospora alkalitolerans</name>
    <dbReference type="NCBI Taxonomy" id="2789879"/>
    <lineage>
        <taxon>Bacteria</taxon>
        <taxon>Bacillati</taxon>
        <taxon>Actinomycetota</taxon>
        <taxon>Actinomycetes</taxon>
        <taxon>Micromonosporales</taxon>
        <taxon>Micromonosporaceae</taxon>
        <taxon>Plantactinospora</taxon>
    </lineage>
</organism>
<keyword evidence="3" id="KW-1185">Reference proteome</keyword>
<reference evidence="2 3" key="1">
    <citation type="submission" date="2020-11" db="EMBL/GenBank/DDBJ databases">
        <title>A novel isolate from a Black sea contaminated sediment with potential to produce alkanes: Plantactinospora alkalitolerans sp. nov.</title>
        <authorList>
            <person name="Carro L."/>
            <person name="Veyisoglu A."/>
            <person name="Guven K."/>
            <person name="Schumann P."/>
            <person name="Klenk H.-P."/>
            <person name="Sahin N."/>
        </authorList>
    </citation>
    <scope>NUCLEOTIDE SEQUENCE [LARGE SCALE GENOMIC DNA]</scope>
    <source>
        <strain evidence="2 3">S1510</strain>
    </source>
</reference>